<name>A0A6I6MUU4_9CAUL</name>
<dbReference type="Gene3D" id="1.10.8.60">
    <property type="match status" value="1"/>
</dbReference>
<gene>
    <name evidence="1" type="ORF">DSM104635_02291</name>
</gene>
<reference evidence="2" key="1">
    <citation type="submission" date="2019-12" db="EMBL/GenBank/DDBJ databases">
        <title>Complete genome of Terracaulis silvestris 0127_4.</title>
        <authorList>
            <person name="Vieira S."/>
            <person name="Riedel T."/>
            <person name="Sproer C."/>
            <person name="Pascual J."/>
            <person name="Boedeker C."/>
            <person name="Overmann J."/>
        </authorList>
    </citation>
    <scope>NUCLEOTIDE SEQUENCE [LARGE SCALE GENOMIC DNA]</scope>
    <source>
        <strain evidence="2">0127_4</strain>
    </source>
</reference>
<dbReference type="KEGG" id="tsv:DSM104635_02291"/>
<protein>
    <submittedName>
        <fullName evidence="1">DnaA regulatory inactivator Hda</fullName>
    </submittedName>
</protein>
<dbReference type="SUPFAM" id="SSF52540">
    <property type="entry name" value="P-loop containing nucleoside triphosphate hydrolases"/>
    <property type="match status" value="1"/>
</dbReference>
<keyword evidence="2" id="KW-1185">Reference proteome</keyword>
<evidence type="ECO:0000313" key="2">
    <source>
        <dbReference type="Proteomes" id="UP000431269"/>
    </source>
</evidence>
<dbReference type="GO" id="GO:0005886">
    <property type="term" value="C:plasma membrane"/>
    <property type="evidence" value="ECO:0007669"/>
    <property type="project" value="TreeGrafter"/>
</dbReference>
<dbReference type="InterPro" id="IPR027417">
    <property type="entry name" value="P-loop_NTPase"/>
</dbReference>
<dbReference type="AlphaFoldDB" id="A0A6I6MUU4"/>
<dbReference type="RefSeq" id="WP_158766304.1">
    <property type="nucleotide sequence ID" value="NZ_CP047045.1"/>
</dbReference>
<dbReference type="EMBL" id="CP047045">
    <property type="protein sequence ID" value="QGZ95442.1"/>
    <property type="molecule type" value="Genomic_DNA"/>
</dbReference>
<proteinExistence type="predicted"/>
<dbReference type="GO" id="GO:0006270">
    <property type="term" value="P:DNA replication initiation"/>
    <property type="evidence" value="ECO:0007669"/>
    <property type="project" value="TreeGrafter"/>
</dbReference>
<dbReference type="Proteomes" id="UP000431269">
    <property type="component" value="Chromosome"/>
</dbReference>
<evidence type="ECO:0000313" key="1">
    <source>
        <dbReference type="EMBL" id="QGZ95442.1"/>
    </source>
</evidence>
<dbReference type="PANTHER" id="PTHR30050">
    <property type="entry name" value="CHROMOSOMAL REPLICATION INITIATOR PROTEIN DNAA"/>
    <property type="match status" value="1"/>
</dbReference>
<organism evidence="1 2">
    <name type="scientific">Terricaulis silvestris</name>
    <dbReference type="NCBI Taxonomy" id="2686094"/>
    <lineage>
        <taxon>Bacteria</taxon>
        <taxon>Pseudomonadati</taxon>
        <taxon>Pseudomonadota</taxon>
        <taxon>Alphaproteobacteria</taxon>
        <taxon>Caulobacterales</taxon>
        <taxon>Caulobacteraceae</taxon>
        <taxon>Terricaulis</taxon>
    </lineage>
</organism>
<dbReference type="GO" id="GO:0003688">
    <property type="term" value="F:DNA replication origin binding"/>
    <property type="evidence" value="ECO:0007669"/>
    <property type="project" value="TreeGrafter"/>
</dbReference>
<sequence length="228" mass="24409">MSQPRLFEFRMGERSPATLVVSEANRDAANLLTGWRAWPNGALALTGSKGSGKTHLALAWALEAGARQITPAASPDDAAAIFRESGGRLFIDDADGERDDPMFWRILDLARTEGGAVLLVGGDSPSNWPTPIPDLASRLKSLAVARLGEPDETLMEVVLRRVCREQFILLSDDAARYLARRLPRTFAAAHQMAAALDADLVKGAKPVALKAARLALEKAQAAWGVGDG</sequence>
<dbReference type="PANTHER" id="PTHR30050:SF5">
    <property type="entry name" value="DNAA REGULATORY INACTIVATOR HDA"/>
    <property type="match status" value="1"/>
</dbReference>
<accession>A0A6I6MUU4</accession>
<dbReference type="Gene3D" id="3.40.50.300">
    <property type="entry name" value="P-loop containing nucleotide triphosphate hydrolases"/>
    <property type="match status" value="1"/>
</dbReference>